<organism evidence="1 2">
    <name type="scientific">Chromohalobacter canadensis</name>
    <dbReference type="NCBI Taxonomy" id="141389"/>
    <lineage>
        <taxon>Bacteria</taxon>
        <taxon>Pseudomonadati</taxon>
        <taxon>Pseudomonadota</taxon>
        <taxon>Gammaproteobacteria</taxon>
        <taxon>Oceanospirillales</taxon>
        <taxon>Halomonadaceae</taxon>
        <taxon>Chromohalobacter</taxon>
    </lineage>
</organism>
<dbReference type="RefSeq" id="WP_246920749.1">
    <property type="nucleotide sequence ID" value="NZ_CP140151.1"/>
</dbReference>
<keyword evidence="2" id="KW-1185">Reference proteome</keyword>
<evidence type="ECO:0000313" key="2">
    <source>
        <dbReference type="Proteomes" id="UP001321908"/>
    </source>
</evidence>
<reference evidence="1 2" key="1">
    <citation type="submission" date="2023-11" db="EMBL/GenBank/DDBJ databases">
        <title>MicrobeMod: A computational toolkit for identifying prokaryotic methylation and restriction-modification with nanopore sequencing.</title>
        <authorList>
            <person name="Crits-Christoph A."/>
            <person name="Kang S.C."/>
            <person name="Lee H."/>
            <person name="Ostrov N."/>
        </authorList>
    </citation>
    <scope>NUCLEOTIDE SEQUENCE [LARGE SCALE GENOMIC DNA]</scope>
    <source>
        <strain evidence="1 2">ATCC 43984</strain>
    </source>
</reference>
<dbReference type="SUPFAM" id="SSF46955">
    <property type="entry name" value="Putative DNA-binding domain"/>
    <property type="match status" value="1"/>
</dbReference>
<dbReference type="InterPro" id="IPR010260">
    <property type="entry name" value="AlpA"/>
</dbReference>
<proteinExistence type="predicted"/>
<protein>
    <submittedName>
        <fullName evidence="1">AlpA family phage regulatory protein</fullName>
    </submittedName>
</protein>
<accession>A0ABZ0YAZ3</accession>
<dbReference type="Pfam" id="PF05930">
    <property type="entry name" value="Phage_AlpA"/>
    <property type="match status" value="1"/>
</dbReference>
<name>A0ABZ0YAZ3_9GAMM</name>
<evidence type="ECO:0000313" key="1">
    <source>
        <dbReference type="EMBL" id="WQH08512.1"/>
    </source>
</evidence>
<gene>
    <name evidence="1" type="ORF">SR908_13645</name>
</gene>
<dbReference type="EMBL" id="CP140151">
    <property type="protein sequence ID" value="WQH08512.1"/>
    <property type="molecule type" value="Genomic_DNA"/>
</dbReference>
<dbReference type="InterPro" id="IPR009061">
    <property type="entry name" value="DNA-bd_dom_put_sf"/>
</dbReference>
<sequence>MNENERVEEQATVRLMRWPEVEEITGLSRSTLANMAANGRFPEPVQVSAHITAFLSTEVAAWFQELKARRVHYQGAGTWKRHGTSAQQSATPI</sequence>
<dbReference type="Proteomes" id="UP001321908">
    <property type="component" value="Chromosome"/>
</dbReference>